<dbReference type="EMBL" id="BK015640">
    <property type="protein sequence ID" value="DAE17414.1"/>
    <property type="molecule type" value="Genomic_DNA"/>
</dbReference>
<organism evidence="2">
    <name type="scientific">Phage sp. ctSLR2</name>
    <dbReference type="NCBI Taxonomy" id="2825796"/>
    <lineage>
        <taxon>Viruses</taxon>
    </lineage>
</organism>
<protein>
    <submittedName>
        <fullName evidence="2">Putative NTPase (NACHT family)</fullName>
    </submittedName>
</protein>
<evidence type="ECO:0000313" key="2">
    <source>
        <dbReference type="EMBL" id="DAE17414.1"/>
    </source>
</evidence>
<sequence>MEDYIDPNKIIIEKTVEALVNRGISKIINIFDKYHKKLVAQAKTKYNHTDYEYFVNLFNLEISETEVLRSISYNLSTSSNWSNEVTFSHAITSKSLQKIFVDIDLYLSPLKYRFDLEEQTQKISSKNFAKNWKKNKIIYGGAGAGKTTLLKKVYLNFSNIKKDYNFSCPIMIRFRELDYDKLIKNNFGLFKILSDTLGIHFSFPRKKKYHEDFGEKYEQMMKQTIIAFLEDCSILLIADGFDEIPNLSVKKNIERDFYELSTALNKSKFILTSRTNDFSMRLSQTDMFEICPLNDEQIKTIISKWITKKEDVSNFLKQIKLSPFYDTAMRPLTLSHLCAIYERKRAIPSKPRYVYDFIIELLLERWDQERAIIRPSEYADFYIEKKKEFLAHLSYLLSYQMNINVFSSDDIRKCYKQIHTTHNLPKSQATKIVREIESHTGIFVQTSQNLYQFSHKSLQEFLTAKYICSLSQIPSNSIINKLPNEIAITISLSSCSDFYFIEFNRSFSEFDPEFWKTFLTRLIDEKPDFSNTPSVIIFFLIQIRTNQRSFFKDALLKLFESTNLKQVSKSLFLEYQESQDIGDYLILVNKKLKKQLKDRNYYPSQLYIEKKIYHILKE</sequence>
<proteinExistence type="predicted"/>
<evidence type="ECO:0000259" key="1">
    <source>
        <dbReference type="Pfam" id="PF05729"/>
    </source>
</evidence>
<dbReference type="PANTHER" id="PTHR46844">
    <property type="entry name" value="SLR5058 PROTEIN"/>
    <property type="match status" value="1"/>
</dbReference>
<name>A0A8S5QDN1_9VIRU</name>
<dbReference type="InterPro" id="IPR027417">
    <property type="entry name" value="P-loop_NTPase"/>
</dbReference>
<accession>A0A8S5QDN1</accession>
<dbReference type="PANTHER" id="PTHR46844:SF1">
    <property type="entry name" value="SLR5058 PROTEIN"/>
    <property type="match status" value="1"/>
</dbReference>
<dbReference type="Pfam" id="PF05729">
    <property type="entry name" value="NACHT"/>
    <property type="match status" value="1"/>
</dbReference>
<dbReference type="InterPro" id="IPR007111">
    <property type="entry name" value="NACHT_NTPase"/>
</dbReference>
<dbReference type="Gene3D" id="3.40.50.300">
    <property type="entry name" value="P-loop containing nucleotide triphosphate hydrolases"/>
    <property type="match status" value="1"/>
</dbReference>
<dbReference type="SUPFAM" id="SSF52540">
    <property type="entry name" value="P-loop containing nucleoside triphosphate hydrolases"/>
    <property type="match status" value="1"/>
</dbReference>
<feature type="domain" description="NACHT" evidence="1">
    <location>
        <begin position="137"/>
        <end position="308"/>
    </location>
</feature>
<reference evidence="2" key="1">
    <citation type="journal article" date="2021" name="Proc. Natl. Acad. Sci. U.S.A.">
        <title>A Catalog of Tens of Thousands of Viruses from Human Metagenomes Reveals Hidden Associations with Chronic Diseases.</title>
        <authorList>
            <person name="Tisza M.J."/>
            <person name="Buck C.B."/>
        </authorList>
    </citation>
    <scope>NUCLEOTIDE SEQUENCE</scope>
    <source>
        <strain evidence="2">CtSLR2</strain>
    </source>
</reference>